<reference evidence="2" key="1">
    <citation type="journal article" date="2010" name="Science">
        <title>Signatures of adaptation to obligate biotrophy in the Hyaloperonospora arabidopsidis genome.</title>
        <authorList>
            <person name="Baxter L."/>
            <person name="Tripathy S."/>
            <person name="Ishaque N."/>
            <person name="Boot N."/>
            <person name="Cabral A."/>
            <person name="Kemen E."/>
            <person name="Thines M."/>
            <person name="Ah-Fong A."/>
            <person name="Anderson R."/>
            <person name="Badejoko W."/>
            <person name="Bittner-Eddy P."/>
            <person name="Boore J.L."/>
            <person name="Chibucos M.C."/>
            <person name="Coates M."/>
            <person name="Dehal P."/>
            <person name="Delehaunty K."/>
            <person name="Dong S."/>
            <person name="Downton P."/>
            <person name="Dumas B."/>
            <person name="Fabro G."/>
            <person name="Fronick C."/>
            <person name="Fuerstenberg S.I."/>
            <person name="Fulton L."/>
            <person name="Gaulin E."/>
            <person name="Govers F."/>
            <person name="Hughes L."/>
            <person name="Humphray S."/>
            <person name="Jiang R.H."/>
            <person name="Judelson H."/>
            <person name="Kamoun S."/>
            <person name="Kyung K."/>
            <person name="Meijer H."/>
            <person name="Minx P."/>
            <person name="Morris P."/>
            <person name="Nelson J."/>
            <person name="Phuntumart V."/>
            <person name="Qutob D."/>
            <person name="Rehmany A."/>
            <person name="Rougon-Cardoso A."/>
            <person name="Ryden P."/>
            <person name="Torto-Alalibo T."/>
            <person name="Studholme D."/>
            <person name="Wang Y."/>
            <person name="Win J."/>
            <person name="Wood J."/>
            <person name="Clifton S.W."/>
            <person name="Rogers J."/>
            <person name="Van den Ackerveken G."/>
            <person name="Jones J.D."/>
            <person name="McDowell J.M."/>
            <person name="Beynon J."/>
            <person name="Tyler B.M."/>
        </authorList>
    </citation>
    <scope>NUCLEOTIDE SEQUENCE [LARGE SCALE GENOMIC DNA]</scope>
    <source>
        <strain evidence="2">Emoy2</strain>
    </source>
</reference>
<dbReference type="EMBL" id="JH598405">
    <property type="status" value="NOT_ANNOTATED_CDS"/>
    <property type="molecule type" value="Genomic_DNA"/>
</dbReference>
<accession>M4BM63</accession>
<reference evidence="1" key="2">
    <citation type="submission" date="2015-06" db="UniProtKB">
        <authorList>
            <consortium name="EnsemblProtists"/>
        </authorList>
    </citation>
    <scope>IDENTIFICATION</scope>
    <source>
        <strain evidence="1">Emoy2</strain>
    </source>
</reference>
<dbReference type="VEuPathDB" id="FungiDB:HpaG807498"/>
<proteinExistence type="predicted"/>
<evidence type="ECO:0000313" key="1">
    <source>
        <dbReference type="EnsemblProtists" id="HpaP807498"/>
    </source>
</evidence>
<organism evidence="1 2">
    <name type="scientific">Hyaloperonospora arabidopsidis (strain Emoy2)</name>
    <name type="common">Downy mildew agent</name>
    <name type="synonym">Peronospora arabidopsidis</name>
    <dbReference type="NCBI Taxonomy" id="559515"/>
    <lineage>
        <taxon>Eukaryota</taxon>
        <taxon>Sar</taxon>
        <taxon>Stramenopiles</taxon>
        <taxon>Oomycota</taxon>
        <taxon>Peronosporomycetes</taxon>
        <taxon>Peronosporales</taxon>
        <taxon>Peronosporaceae</taxon>
        <taxon>Hyaloperonospora</taxon>
    </lineage>
</organism>
<evidence type="ECO:0000313" key="2">
    <source>
        <dbReference type="Proteomes" id="UP000011713"/>
    </source>
</evidence>
<keyword evidence="2" id="KW-1185">Reference proteome</keyword>
<protein>
    <submittedName>
        <fullName evidence="1">Uncharacterized protein</fullName>
    </submittedName>
</protein>
<dbReference type="AlphaFoldDB" id="M4BM63"/>
<name>M4BM63_HYAAE</name>
<dbReference type="Proteomes" id="UP000011713">
    <property type="component" value="Unassembled WGS sequence"/>
</dbReference>
<dbReference type="InParanoid" id="M4BM63"/>
<dbReference type="EnsemblProtists" id="HpaT807498">
    <property type="protein sequence ID" value="HpaP807498"/>
    <property type="gene ID" value="HpaG807498"/>
</dbReference>
<sequence>MYTDANAILRWLKVMTATKAAQELESGVELELLGRYSCRCGKFTPDATKRQPANEFLYE</sequence>
<dbReference type="HOGENOM" id="CLU_2965778_0_0_1"/>